<proteinExistence type="predicted"/>
<evidence type="ECO:0000313" key="4">
    <source>
        <dbReference type="Proteomes" id="UP001209570"/>
    </source>
</evidence>
<dbReference type="Pfam" id="PF13516">
    <property type="entry name" value="LRR_6"/>
    <property type="match status" value="6"/>
</dbReference>
<feature type="region of interest" description="Disordered" evidence="2">
    <location>
        <begin position="630"/>
        <end position="679"/>
    </location>
</feature>
<gene>
    <name evidence="3" type="ORF">P43SY_007240</name>
</gene>
<sequence length="748" mass="79487">MMRDICARFKYRDVAASPTQSPTPTPSPTTAMVAPTPSRRVLLPRSSSSTSSSSSSSSSSPPSSSTASPPSLSPSASPSPSPSSSSRSSSFANCPPRELILQCLRRYHDAIERDRATFAAVSERITEDLAPFTVLKLGGFSLGNVAPKLLGMVLSSNTTLRTLDLGFNRITDRGATLLAAALEHNRTLESLYLSGNNIGPIGVAALANALRKNSTLRSLHLSGNNIGEDGARELALGLQANTGLRALYIGTNGIGSNGMRCLADALQVNQDLQELTLGQNRLGSDGLKHLAAAVATGRVRLTTLEIGKNGVEVDGVIALAKALCAAPNRLQNLYIDNNPIGDVGASAFAALLAKNAVLRVLDVSYTQMSLLGLRELSVGLSYNASLLCLLVDGHDWSSTQYMKKTNGLSGMALSAKGANNFAASCILGAIQQNHSSALCKLSGVDLSLVISSLPISEAEKQALMTEMEGRDGAPTAPRRPMDVLARNERVLKALQNHRALAVPQLKRKSSCESTVEEERETAPPQPQRQKTAYHKLTVNTNLPPIAPTSSTGPRSTPTPSRASMGARGPSLVRRPSWPADRGGLALKSPRYESTMEVHVRKVLGEIGKLPFNAEEYAMLQTYYLGGCNSPKTPQPLPQPTPTPTPSPCGSDETHPDGSAASAPTGPSSREPPSSQVHCPACRTSRLARYPKTMVLKSRLEAQPEASAAVFVLLRQLHYLVSVFQHVDHAELRVDELLVAFHGDDRTTA</sequence>
<dbReference type="InterPro" id="IPR001611">
    <property type="entry name" value="Leu-rich_rpt"/>
</dbReference>
<dbReference type="SUPFAM" id="SSF52047">
    <property type="entry name" value="RNI-like"/>
    <property type="match status" value="1"/>
</dbReference>
<evidence type="ECO:0000256" key="1">
    <source>
        <dbReference type="ARBA" id="ARBA00022737"/>
    </source>
</evidence>
<accession>A0AAD5LXM2</accession>
<dbReference type="EMBL" id="JAKCXM010000271">
    <property type="protein sequence ID" value="KAJ0397001.1"/>
    <property type="molecule type" value="Genomic_DNA"/>
</dbReference>
<comment type="caution">
    <text evidence="3">The sequence shown here is derived from an EMBL/GenBank/DDBJ whole genome shotgun (WGS) entry which is preliminary data.</text>
</comment>
<dbReference type="InterPro" id="IPR032675">
    <property type="entry name" value="LRR_dom_sf"/>
</dbReference>
<keyword evidence="4" id="KW-1185">Reference proteome</keyword>
<protein>
    <submittedName>
        <fullName evidence="3">Uncharacterized protein</fullName>
    </submittedName>
</protein>
<dbReference type="PANTHER" id="PTHR24111">
    <property type="entry name" value="LEUCINE-RICH REPEAT-CONTAINING PROTEIN 34"/>
    <property type="match status" value="1"/>
</dbReference>
<dbReference type="Gene3D" id="3.80.10.10">
    <property type="entry name" value="Ribonuclease Inhibitor"/>
    <property type="match status" value="2"/>
</dbReference>
<dbReference type="Proteomes" id="UP001209570">
    <property type="component" value="Unassembled WGS sequence"/>
</dbReference>
<keyword evidence="1" id="KW-0677">Repeat</keyword>
<feature type="compositionally biased region" description="Low complexity" evidence="2">
    <location>
        <begin position="28"/>
        <end position="90"/>
    </location>
</feature>
<feature type="compositionally biased region" description="Pro residues" evidence="2">
    <location>
        <begin position="632"/>
        <end position="646"/>
    </location>
</feature>
<feature type="compositionally biased region" description="Low complexity" evidence="2">
    <location>
        <begin position="547"/>
        <end position="561"/>
    </location>
</feature>
<dbReference type="SMART" id="SM00368">
    <property type="entry name" value="LRR_RI"/>
    <property type="match status" value="8"/>
</dbReference>
<name>A0AAD5LXM2_PYTIN</name>
<reference evidence="3" key="1">
    <citation type="submission" date="2021-12" db="EMBL/GenBank/DDBJ databases">
        <title>Prjna785345.</title>
        <authorList>
            <person name="Rujirawat T."/>
            <person name="Krajaejun T."/>
        </authorList>
    </citation>
    <scope>NUCLEOTIDE SEQUENCE</scope>
    <source>
        <strain evidence="3">Pi057C3</strain>
    </source>
</reference>
<dbReference type="AlphaFoldDB" id="A0AAD5LXM2"/>
<feature type="region of interest" description="Disordered" evidence="2">
    <location>
        <begin position="9"/>
        <end position="93"/>
    </location>
</feature>
<feature type="region of interest" description="Disordered" evidence="2">
    <location>
        <begin position="501"/>
        <end position="585"/>
    </location>
</feature>
<evidence type="ECO:0000313" key="3">
    <source>
        <dbReference type="EMBL" id="KAJ0397001.1"/>
    </source>
</evidence>
<feature type="compositionally biased region" description="Low complexity" evidence="2">
    <location>
        <begin position="657"/>
        <end position="668"/>
    </location>
</feature>
<dbReference type="InterPro" id="IPR052201">
    <property type="entry name" value="LRR-containing_regulator"/>
</dbReference>
<evidence type="ECO:0000256" key="2">
    <source>
        <dbReference type="SAM" id="MobiDB-lite"/>
    </source>
</evidence>
<organism evidence="3 4">
    <name type="scientific">Pythium insidiosum</name>
    <name type="common">Pythiosis disease agent</name>
    <dbReference type="NCBI Taxonomy" id="114742"/>
    <lineage>
        <taxon>Eukaryota</taxon>
        <taxon>Sar</taxon>
        <taxon>Stramenopiles</taxon>
        <taxon>Oomycota</taxon>
        <taxon>Peronosporomycetes</taxon>
        <taxon>Pythiales</taxon>
        <taxon>Pythiaceae</taxon>
        <taxon>Pythium</taxon>
    </lineage>
</organism>
<dbReference type="PANTHER" id="PTHR24111:SF0">
    <property type="entry name" value="LEUCINE-RICH REPEAT-CONTAINING PROTEIN"/>
    <property type="match status" value="1"/>
</dbReference>